<feature type="region of interest" description="Disordered" evidence="7">
    <location>
        <begin position="83"/>
        <end position="102"/>
    </location>
</feature>
<dbReference type="FunFam" id="1.10.220.150:FF:000011">
    <property type="entry name" value="Arf-GAP with dual PH domain-containing protein 1"/>
    <property type="match status" value="1"/>
</dbReference>
<dbReference type="InterPro" id="IPR000008">
    <property type="entry name" value="C2_dom"/>
</dbReference>
<keyword evidence="11" id="KW-1185">Reference proteome</keyword>
<dbReference type="Proteomes" id="UP000243459">
    <property type="component" value="Chromosome 1"/>
</dbReference>
<evidence type="ECO:0000256" key="6">
    <source>
        <dbReference type="PROSITE-ProRule" id="PRU00288"/>
    </source>
</evidence>
<dbReference type="InterPro" id="IPR038508">
    <property type="entry name" value="ArfGAP_dom_sf"/>
</dbReference>
<evidence type="ECO:0000256" key="7">
    <source>
        <dbReference type="SAM" id="MobiDB-lite"/>
    </source>
</evidence>
<keyword evidence="1" id="KW-0343">GTPase activation</keyword>
<gene>
    <name evidence="10" type="ORF">A4U43_C01F35360</name>
</gene>
<dbReference type="SUPFAM" id="SSF49562">
    <property type="entry name" value="C2 domain (Calcium/lipid-binding domain, CaLB)"/>
    <property type="match status" value="1"/>
</dbReference>
<dbReference type="Pfam" id="PF01412">
    <property type="entry name" value="ArfGap"/>
    <property type="match status" value="1"/>
</dbReference>
<dbReference type="InterPro" id="IPR037278">
    <property type="entry name" value="ARFGAP/RecO"/>
</dbReference>
<keyword evidence="5" id="KW-0106">Calcium</keyword>
<dbReference type="PROSITE" id="PS50004">
    <property type="entry name" value="C2"/>
    <property type="match status" value="1"/>
</dbReference>
<dbReference type="SUPFAM" id="SSF57863">
    <property type="entry name" value="ArfGap/RecO-like zinc finger"/>
    <property type="match status" value="1"/>
</dbReference>
<keyword evidence="2" id="KW-0479">Metal-binding</keyword>
<proteinExistence type="predicted"/>
<evidence type="ECO:0000259" key="9">
    <source>
        <dbReference type="PROSITE" id="PS50115"/>
    </source>
</evidence>
<evidence type="ECO:0000313" key="11">
    <source>
        <dbReference type="Proteomes" id="UP000243459"/>
    </source>
</evidence>
<evidence type="ECO:0000256" key="5">
    <source>
        <dbReference type="ARBA" id="ARBA00022837"/>
    </source>
</evidence>
<sequence>MFTEGLDQNAINWVKQDTDVAQRPRSPLTEYQANSSSSLQLLCESSKFYSPKSLPPLKFNSGLISPAKLHSGLLGLQPSIYTDSEDENESVGSPEGFYAHFSDNYEDEDSESFDSLSCEKSKNATYDEEVISAHDPAITRQQRPLARGLSKENLRVNVTAARNSILEQNGLPDSRGSIYHDCMSSSFQELGTPSAPPIAESEIEGSELEVEDLSKPTYESVKVSSDLGMQKTDELPPRTTSRDGDMLSDQMPCYTTSVQSAWQSFVAYDACFRLCLNSWAKNCIEATEFLRDECMVLRNAFGIQKFLLQPRGHIQEGGRSDNTERTCSRKGKNVIEQVKIEVKRVRMVPWRRRLRATSSQRDLYLQMGAEYVKHVTTIMKSHLNSLKSSPLAASTEEAISCSLQLKSSGEGSESGSLFYLRPGSGDSHVFYPENPTDALYIEVRDINKGTHGRAIVEISSLADHHGEVVRWWPLYLGDHECIGKVELCISVSGSSEKANPSKGGPVVETLIYDMVLEAAMRAQHFHPKNLHTNGVWKWLLNEFADYYGVSEAYTKLRYLSNVMNIATPTKECLELIYELLLPVVKARSEKSLTRQERSILLDCEDQIKMLLATTFQNYKSLDELSPTGLTDIFGPIPESAAPALAPAVQIFTLLHDVLSPESQSILRNYFLTAAAKRCKRYMLETEEFISSNTESFLTDAMTISTAYLKMKTLCLNISHEIEADIKIHNQHILPSSIDLPNISASLYSTELCKRLRSFLASCPPSKPSTHVTKLLIAAADFERNLASWSISPVPGGVVSKDLFHNYIVVWIQDTQLQLLDLCKAEKVLPYQISTHCATSPFVESMYDQIRASLNEYEVVINRWPQYLLNLESFVADIERAVMKALEKQYSDILLPLRDGIPKMIEKQVQKFTRKQSCISPYVVPNQLGTFLNTVKRILDVLHCRIEAILKSWASYLIVADSNPVFGEQMNAITVMLRKKYKKYMESIVEKLITNAQANRSTRLKRILEESKETEGETDIRERMQALSCSQLTDCIRNLYNVFSSRIFVAICRGLWDKMGQQKPNPAGGPASPGLGSTRKPPKLEAHWTRTRNGGWFGSCGGADDANGTSGESLNENWRLANLRKLKDLLHKSDNRICADCAAPDPKWASSNIGVFICLKCSGVHRSLGTHISKVLSVTLDEWSDEEIQSMIEVGGNSYANSIYEAFLPAEFSKPTPDSCNEERSKFIRSKYELQEFLKPSLRIVSSKTSSSFTSCDSGKDVDSDALNTSQAGMVEFIGILNVKVIKGTNLAVRDLRSSDPYVVLTLGQQKAKTTVVKSNLNPVWNEELKLSVPESYKALKLEVYDHDLLSADDLMGEAEIDLQPMIASAMAFGDPELLSNMQIGKWLKTADNALIEDSAVNIVDGKIKQEISLKLQKVESGEIFLELEWTPLNL</sequence>
<dbReference type="PANTHER" id="PTHR31110">
    <property type="entry name" value="PESTICIDAL CRYSTAL CRY8BA PROTEIN"/>
    <property type="match status" value="1"/>
</dbReference>
<dbReference type="FunFam" id="2.60.40.150:FF:000190">
    <property type="entry name" value="ADP-ribosylation factor GTPase-activating protein AGD12"/>
    <property type="match status" value="1"/>
</dbReference>
<feature type="compositionally biased region" description="Low complexity" evidence="7">
    <location>
        <begin position="1063"/>
        <end position="1076"/>
    </location>
</feature>
<evidence type="ECO:0008006" key="12">
    <source>
        <dbReference type="Google" id="ProtNLM"/>
    </source>
</evidence>
<feature type="domain" description="Arf-GAP" evidence="9">
    <location>
        <begin position="1116"/>
        <end position="1236"/>
    </location>
</feature>
<evidence type="ECO:0000313" key="10">
    <source>
        <dbReference type="EMBL" id="ONK82025.1"/>
    </source>
</evidence>
<feature type="region of interest" description="Disordered" evidence="7">
    <location>
        <begin position="1061"/>
        <end position="1081"/>
    </location>
</feature>
<keyword evidence="4" id="KW-0862">Zinc</keyword>
<dbReference type="InterPro" id="IPR035892">
    <property type="entry name" value="C2_domain_sf"/>
</dbReference>
<dbReference type="GO" id="GO:0005096">
    <property type="term" value="F:GTPase activator activity"/>
    <property type="evidence" value="ECO:0007669"/>
    <property type="project" value="UniProtKB-KW"/>
</dbReference>
<dbReference type="Gene3D" id="2.60.40.150">
    <property type="entry name" value="C2 domain"/>
    <property type="match status" value="1"/>
</dbReference>
<dbReference type="PROSITE" id="PS50115">
    <property type="entry name" value="ARFGAP"/>
    <property type="match status" value="1"/>
</dbReference>
<dbReference type="EMBL" id="CM007381">
    <property type="protein sequence ID" value="ONK82025.1"/>
    <property type="molecule type" value="Genomic_DNA"/>
</dbReference>
<dbReference type="GO" id="GO:0008270">
    <property type="term" value="F:zinc ion binding"/>
    <property type="evidence" value="ECO:0007669"/>
    <property type="project" value="UniProtKB-KW"/>
</dbReference>
<evidence type="ECO:0000256" key="2">
    <source>
        <dbReference type="ARBA" id="ARBA00022723"/>
    </source>
</evidence>
<evidence type="ECO:0000256" key="4">
    <source>
        <dbReference type="ARBA" id="ARBA00022833"/>
    </source>
</evidence>
<dbReference type="SMART" id="SM00105">
    <property type="entry name" value="ArfGap"/>
    <property type="match status" value="1"/>
</dbReference>
<dbReference type="PRINTS" id="PR00405">
    <property type="entry name" value="REVINTRACTNG"/>
</dbReference>
<dbReference type="Gramene" id="ONK82025">
    <property type="protein sequence ID" value="ONK82025"/>
    <property type="gene ID" value="A4U43_C01F35360"/>
</dbReference>
<dbReference type="InterPro" id="IPR001164">
    <property type="entry name" value="ArfGAP_dom"/>
</dbReference>
<evidence type="ECO:0000256" key="1">
    <source>
        <dbReference type="ARBA" id="ARBA00022468"/>
    </source>
</evidence>
<dbReference type="SMART" id="SM00239">
    <property type="entry name" value="C2"/>
    <property type="match status" value="1"/>
</dbReference>
<dbReference type="CDD" id="cd08204">
    <property type="entry name" value="ArfGap"/>
    <property type="match status" value="1"/>
</dbReference>
<keyword evidence="3 6" id="KW-0863">Zinc-finger</keyword>
<accession>A0A5P1FUK1</accession>
<evidence type="ECO:0000259" key="8">
    <source>
        <dbReference type="PROSITE" id="PS50004"/>
    </source>
</evidence>
<dbReference type="CDD" id="cd04038">
    <property type="entry name" value="C2_ArfGAP"/>
    <property type="match status" value="1"/>
</dbReference>
<dbReference type="Gene3D" id="1.10.220.150">
    <property type="entry name" value="Arf GTPase activating protein"/>
    <property type="match status" value="1"/>
</dbReference>
<dbReference type="OMA" id="DENHECI"/>
<dbReference type="PANTHER" id="PTHR31110:SF3">
    <property type="entry name" value="PORTAL PROTEIN"/>
    <property type="match status" value="1"/>
</dbReference>
<reference evidence="11" key="1">
    <citation type="journal article" date="2017" name="Nat. Commun.">
        <title>The asparagus genome sheds light on the origin and evolution of a young Y chromosome.</title>
        <authorList>
            <person name="Harkess A."/>
            <person name="Zhou J."/>
            <person name="Xu C."/>
            <person name="Bowers J.E."/>
            <person name="Van der Hulst R."/>
            <person name="Ayyampalayam S."/>
            <person name="Mercati F."/>
            <person name="Riccardi P."/>
            <person name="McKain M.R."/>
            <person name="Kakrana A."/>
            <person name="Tang H."/>
            <person name="Ray J."/>
            <person name="Groenendijk J."/>
            <person name="Arikit S."/>
            <person name="Mathioni S.M."/>
            <person name="Nakano M."/>
            <person name="Shan H."/>
            <person name="Telgmann-Rauber A."/>
            <person name="Kanno A."/>
            <person name="Yue Z."/>
            <person name="Chen H."/>
            <person name="Li W."/>
            <person name="Chen Y."/>
            <person name="Xu X."/>
            <person name="Zhang Y."/>
            <person name="Luo S."/>
            <person name="Chen H."/>
            <person name="Gao J."/>
            <person name="Mao Z."/>
            <person name="Pires J.C."/>
            <person name="Luo M."/>
            <person name="Kudrna D."/>
            <person name="Wing R.A."/>
            <person name="Meyers B.C."/>
            <person name="Yi K."/>
            <person name="Kong H."/>
            <person name="Lavrijsen P."/>
            <person name="Sunseri F."/>
            <person name="Falavigna A."/>
            <person name="Ye Y."/>
            <person name="Leebens-Mack J.H."/>
            <person name="Chen G."/>
        </authorList>
    </citation>
    <scope>NUCLEOTIDE SEQUENCE [LARGE SCALE GENOMIC DNA]</scope>
    <source>
        <strain evidence="11">cv. DH0086</strain>
    </source>
</reference>
<evidence type="ECO:0000256" key="3">
    <source>
        <dbReference type="ARBA" id="ARBA00022771"/>
    </source>
</evidence>
<protein>
    <recommendedName>
        <fullName evidence="12">C2 domain-containing protein</fullName>
    </recommendedName>
</protein>
<feature type="domain" description="C2" evidence="8">
    <location>
        <begin position="1261"/>
        <end position="1377"/>
    </location>
</feature>
<name>A0A5P1FUK1_ASPOF</name>
<dbReference type="Pfam" id="PF00168">
    <property type="entry name" value="C2"/>
    <property type="match status" value="1"/>
</dbReference>
<organism evidence="10 11">
    <name type="scientific">Asparagus officinalis</name>
    <name type="common">Garden asparagus</name>
    <dbReference type="NCBI Taxonomy" id="4686"/>
    <lineage>
        <taxon>Eukaryota</taxon>
        <taxon>Viridiplantae</taxon>
        <taxon>Streptophyta</taxon>
        <taxon>Embryophyta</taxon>
        <taxon>Tracheophyta</taxon>
        <taxon>Spermatophyta</taxon>
        <taxon>Magnoliopsida</taxon>
        <taxon>Liliopsida</taxon>
        <taxon>Asparagales</taxon>
        <taxon>Asparagaceae</taxon>
        <taxon>Asparagoideae</taxon>
        <taxon>Asparagus</taxon>
    </lineage>
</organism>